<evidence type="ECO:0000313" key="3">
    <source>
        <dbReference type="Proteomes" id="UP000277580"/>
    </source>
</evidence>
<sequence length="216" mass="24082">MHLATSSLLYPDNITLQPGCGTGGRPVGGATNSITVRQPLLPSFLSLSSLTFFSTITGILFDGHYLICGVYRPDADDARLGKRWNGMVYVCFVSKYGEILIAMKEARHESEVLYLLFFSLSFFATGAMLAVVTNMIFDRIPTQDNIHDRCYLQIESCRSMAAVSPDTPAKPQTRELKSSPEPWRQVQMPVFGNHQLRRKPFMLINGIGRGLDTTRV</sequence>
<dbReference type="Proteomes" id="UP000277580">
    <property type="component" value="Unassembled WGS sequence"/>
</dbReference>
<proteinExistence type="predicted"/>
<gene>
    <name evidence="2" type="ORF">P167DRAFT_175486</name>
</gene>
<keyword evidence="1" id="KW-1133">Transmembrane helix</keyword>
<keyword evidence="1" id="KW-0812">Transmembrane</keyword>
<organism evidence="2 3">
    <name type="scientific">Morchella conica CCBAS932</name>
    <dbReference type="NCBI Taxonomy" id="1392247"/>
    <lineage>
        <taxon>Eukaryota</taxon>
        <taxon>Fungi</taxon>
        <taxon>Dikarya</taxon>
        <taxon>Ascomycota</taxon>
        <taxon>Pezizomycotina</taxon>
        <taxon>Pezizomycetes</taxon>
        <taxon>Pezizales</taxon>
        <taxon>Morchellaceae</taxon>
        <taxon>Morchella</taxon>
    </lineage>
</organism>
<reference evidence="2 3" key="1">
    <citation type="journal article" date="2018" name="Nat. Ecol. Evol.">
        <title>Pezizomycetes genomes reveal the molecular basis of ectomycorrhizal truffle lifestyle.</title>
        <authorList>
            <person name="Murat C."/>
            <person name="Payen T."/>
            <person name="Noel B."/>
            <person name="Kuo A."/>
            <person name="Morin E."/>
            <person name="Chen J."/>
            <person name="Kohler A."/>
            <person name="Krizsan K."/>
            <person name="Balestrini R."/>
            <person name="Da Silva C."/>
            <person name="Montanini B."/>
            <person name="Hainaut M."/>
            <person name="Levati E."/>
            <person name="Barry K.W."/>
            <person name="Belfiori B."/>
            <person name="Cichocki N."/>
            <person name="Clum A."/>
            <person name="Dockter R.B."/>
            <person name="Fauchery L."/>
            <person name="Guy J."/>
            <person name="Iotti M."/>
            <person name="Le Tacon F."/>
            <person name="Lindquist E.A."/>
            <person name="Lipzen A."/>
            <person name="Malagnac F."/>
            <person name="Mello A."/>
            <person name="Molinier V."/>
            <person name="Miyauchi S."/>
            <person name="Poulain J."/>
            <person name="Riccioni C."/>
            <person name="Rubini A."/>
            <person name="Sitrit Y."/>
            <person name="Splivallo R."/>
            <person name="Traeger S."/>
            <person name="Wang M."/>
            <person name="Zifcakova L."/>
            <person name="Wipf D."/>
            <person name="Zambonelli A."/>
            <person name="Paolocci F."/>
            <person name="Nowrousian M."/>
            <person name="Ottonello S."/>
            <person name="Baldrian P."/>
            <person name="Spatafora J.W."/>
            <person name="Henrissat B."/>
            <person name="Nagy L.G."/>
            <person name="Aury J.M."/>
            <person name="Wincker P."/>
            <person name="Grigoriev I.V."/>
            <person name="Bonfante P."/>
            <person name="Martin F.M."/>
        </authorList>
    </citation>
    <scope>NUCLEOTIDE SEQUENCE [LARGE SCALE GENOMIC DNA]</scope>
    <source>
        <strain evidence="2 3">CCBAS932</strain>
    </source>
</reference>
<protein>
    <submittedName>
        <fullName evidence="2">Uncharacterized protein</fullName>
    </submittedName>
</protein>
<dbReference type="EMBL" id="ML119131">
    <property type="protein sequence ID" value="RPB12062.1"/>
    <property type="molecule type" value="Genomic_DNA"/>
</dbReference>
<feature type="transmembrane region" description="Helical" evidence="1">
    <location>
        <begin position="112"/>
        <end position="137"/>
    </location>
</feature>
<name>A0A3N4KRZ8_9PEZI</name>
<evidence type="ECO:0000256" key="1">
    <source>
        <dbReference type="SAM" id="Phobius"/>
    </source>
</evidence>
<keyword evidence="3" id="KW-1185">Reference proteome</keyword>
<accession>A0A3N4KRZ8</accession>
<dbReference type="AlphaFoldDB" id="A0A3N4KRZ8"/>
<dbReference type="InParanoid" id="A0A3N4KRZ8"/>
<evidence type="ECO:0000313" key="2">
    <source>
        <dbReference type="EMBL" id="RPB12062.1"/>
    </source>
</evidence>
<keyword evidence="1" id="KW-0472">Membrane</keyword>